<reference evidence="1 2" key="1">
    <citation type="submission" date="2024-07" db="EMBL/GenBank/DDBJ databases">
        <authorList>
            <person name="Akdeniz Z."/>
        </authorList>
    </citation>
    <scope>NUCLEOTIDE SEQUENCE [LARGE SCALE GENOMIC DNA]</scope>
</reference>
<proteinExistence type="predicted"/>
<dbReference type="Proteomes" id="UP001642409">
    <property type="component" value="Unassembled WGS sequence"/>
</dbReference>
<sequence>MALLAHQNSNRCSKVSLMNSQSYEFSCLPLALIGCIIQSSGSCYACKDNPSSSTYVLRAVIAVTKQGNRQALVEQITQLPYADSITYIACFTSSTSHSELH</sequence>
<keyword evidence="2" id="KW-1185">Reference proteome</keyword>
<dbReference type="EMBL" id="CAXDID020000125">
    <property type="protein sequence ID" value="CAL6033498.1"/>
    <property type="molecule type" value="Genomic_DNA"/>
</dbReference>
<gene>
    <name evidence="1" type="ORF">HINF_LOCUS34999</name>
</gene>
<organism evidence="1 2">
    <name type="scientific">Hexamita inflata</name>
    <dbReference type="NCBI Taxonomy" id="28002"/>
    <lineage>
        <taxon>Eukaryota</taxon>
        <taxon>Metamonada</taxon>
        <taxon>Diplomonadida</taxon>
        <taxon>Hexamitidae</taxon>
        <taxon>Hexamitinae</taxon>
        <taxon>Hexamita</taxon>
    </lineage>
</organism>
<accession>A0ABP1JAT1</accession>
<comment type="caution">
    <text evidence="1">The sequence shown here is derived from an EMBL/GenBank/DDBJ whole genome shotgun (WGS) entry which is preliminary data.</text>
</comment>
<name>A0ABP1JAT1_9EUKA</name>
<evidence type="ECO:0000313" key="2">
    <source>
        <dbReference type="Proteomes" id="UP001642409"/>
    </source>
</evidence>
<protein>
    <submittedName>
        <fullName evidence="1">Hypothetical_protein</fullName>
    </submittedName>
</protein>
<evidence type="ECO:0000313" key="1">
    <source>
        <dbReference type="EMBL" id="CAL6033498.1"/>
    </source>
</evidence>